<dbReference type="SUPFAM" id="SSF49899">
    <property type="entry name" value="Concanavalin A-like lectins/glucanases"/>
    <property type="match status" value="2"/>
</dbReference>
<dbReference type="AlphaFoldDB" id="A0AAD5V6V4"/>
<dbReference type="Pfam" id="PF00337">
    <property type="entry name" value="Gal-bind_lectin"/>
    <property type="match status" value="2"/>
</dbReference>
<dbReference type="SMART" id="SM00276">
    <property type="entry name" value="GLECT"/>
    <property type="match status" value="2"/>
</dbReference>
<name>A0AAD5V6V4_9APHY</name>
<feature type="domain" description="Galectin" evidence="2">
    <location>
        <begin position="10"/>
        <end position="149"/>
    </location>
</feature>
<dbReference type="SMART" id="SM00908">
    <property type="entry name" value="Gal-bind_lectin"/>
    <property type="match status" value="1"/>
</dbReference>
<dbReference type="GO" id="GO:0008234">
    <property type="term" value="F:cysteine-type peptidase activity"/>
    <property type="evidence" value="ECO:0007669"/>
    <property type="project" value="InterPro"/>
</dbReference>
<evidence type="ECO:0000256" key="1">
    <source>
        <dbReference type="RuleBase" id="RU102079"/>
    </source>
</evidence>
<evidence type="ECO:0000259" key="2">
    <source>
        <dbReference type="PROSITE" id="PS51304"/>
    </source>
</evidence>
<dbReference type="PANTHER" id="PTHR11346">
    <property type="entry name" value="GALECTIN"/>
    <property type="match status" value="1"/>
</dbReference>
<evidence type="ECO:0000313" key="4">
    <source>
        <dbReference type="Proteomes" id="UP001212997"/>
    </source>
</evidence>
<dbReference type="InterPro" id="IPR044156">
    <property type="entry name" value="Galectin-like"/>
</dbReference>
<comment type="caution">
    <text evidence="3">The sequence shown here is derived from an EMBL/GenBank/DDBJ whole genome shotgun (WGS) entry which is preliminary data.</text>
</comment>
<accession>A0AAD5V6V4</accession>
<protein>
    <recommendedName>
        <fullName evidence="1">Galectin</fullName>
    </recommendedName>
</protein>
<keyword evidence="1" id="KW-0430">Lectin</keyword>
<dbReference type="PANTHER" id="PTHR11346:SF147">
    <property type="entry name" value="GALECTIN"/>
    <property type="match status" value="1"/>
</dbReference>
<feature type="domain" description="Galectin" evidence="2">
    <location>
        <begin position="171"/>
        <end position="310"/>
    </location>
</feature>
<dbReference type="Proteomes" id="UP001212997">
    <property type="component" value="Unassembled WGS sequence"/>
</dbReference>
<sequence length="316" mass="34402">MTTLTIPIGDTRSLPSPLRDGDIVSFIASTTSLKPDPSPNGDNTSLNLVSGDDDYVLHISIRRGDQSVRLNSRHADGVWGAEESFKFDGSFTEGRPSVVTVTVRGSKYLIAIDGRLRHTYAQRINAPVTGLRYARNGDMTTAIFGNSIKAQVVHTLPPPNPSQSFTINIGDTRALSPALANDQFVYFISSTTSLTPDTSTGGDNTSLNLLSIDGDYLLHVSFRRVSNTIVFNARTATGGWGAEEVIPSKGFFQESQPVSVVVQTKTQAFDVYIDGVLRHTFKKRINKAVTAVRYQRNNNMSTQIFANTINVAIDGQ</sequence>
<dbReference type="GO" id="GO:0006508">
    <property type="term" value="P:proteolysis"/>
    <property type="evidence" value="ECO:0007669"/>
    <property type="project" value="InterPro"/>
</dbReference>
<dbReference type="GO" id="GO:0030246">
    <property type="term" value="F:carbohydrate binding"/>
    <property type="evidence" value="ECO:0007669"/>
    <property type="project" value="UniProtKB-UniRule"/>
</dbReference>
<proteinExistence type="predicted"/>
<organism evidence="3 4">
    <name type="scientific">Meripilus lineatus</name>
    <dbReference type="NCBI Taxonomy" id="2056292"/>
    <lineage>
        <taxon>Eukaryota</taxon>
        <taxon>Fungi</taxon>
        <taxon>Dikarya</taxon>
        <taxon>Basidiomycota</taxon>
        <taxon>Agaricomycotina</taxon>
        <taxon>Agaricomycetes</taxon>
        <taxon>Polyporales</taxon>
        <taxon>Meripilaceae</taxon>
        <taxon>Meripilus</taxon>
    </lineage>
</organism>
<reference evidence="3" key="1">
    <citation type="submission" date="2022-07" db="EMBL/GenBank/DDBJ databases">
        <title>Genome Sequence of Physisporinus lineatus.</title>
        <authorList>
            <person name="Buettner E."/>
        </authorList>
    </citation>
    <scope>NUCLEOTIDE SEQUENCE</scope>
    <source>
        <strain evidence="3">VT162</strain>
    </source>
</reference>
<dbReference type="PROSITE" id="PS51304">
    <property type="entry name" value="GALECTIN"/>
    <property type="match status" value="2"/>
</dbReference>
<gene>
    <name evidence="3" type="ORF">NLI96_g4446</name>
</gene>
<dbReference type="InterPro" id="IPR013320">
    <property type="entry name" value="ConA-like_dom_sf"/>
</dbReference>
<evidence type="ECO:0000313" key="3">
    <source>
        <dbReference type="EMBL" id="KAJ3486157.1"/>
    </source>
</evidence>
<keyword evidence="4" id="KW-1185">Reference proteome</keyword>
<dbReference type="InterPro" id="IPR001079">
    <property type="entry name" value="Galectin_CRD"/>
</dbReference>
<dbReference type="Gene3D" id="2.60.120.200">
    <property type="match status" value="2"/>
</dbReference>
<dbReference type="EMBL" id="JANAWD010000130">
    <property type="protein sequence ID" value="KAJ3486157.1"/>
    <property type="molecule type" value="Genomic_DNA"/>
</dbReference>